<dbReference type="EMBL" id="MU806289">
    <property type="protein sequence ID" value="KAJ3836841.1"/>
    <property type="molecule type" value="Genomic_DNA"/>
</dbReference>
<keyword evidence="2" id="KW-0732">Signal</keyword>
<accession>A0AA38P690</accession>
<evidence type="ECO:0000256" key="1">
    <source>
        <dbReference type="SAM" id="MobiDB-lite"/>
    </source>
</evidence>
<evidence type="ECO:0000256" key="2">
    <source>
        <dbReference type="SAM" id="SignalP"/>
    </source>
</evidence>
<comment type="caution">
    <text evidence="3">The sequence shown here is derived from an EMBL/GenBank/DDBJ whole genome shotgun (WGS) entry which is preliminary data.</text>
</comment>
<reference evidence="3" key="1">
    <citation type="submission" date="2022-08" db="EMBL/GenBank/DDBJ databases">
        <authorList>
            <consortium name="DOE Joint Genome Institute"/>
            <person name="Min B."/>
            <person name="Riley R."/>
            <person name="Sierra-Patev S."/>
            <person name="Naranjo-Ortiz M."/>
            <person name="Looney B."/>
            <person name="Konkel Z."/>
            <person name="Slot J.C."/>
            <person name="Sakamoto Y."/>
            <person name="Steenwyk J.L."/>
            <person name="Rokas A."/>
            <person name="Carro J."/>
            <person name="Camarero S."/>
            <person name="Ferreira P."/>
            <person name="Molpeceres G."/>
            <person name="Ruiz-Duenas F.J."/>
            <person name="Serrano A."/>
            <person name="Henrissat B."/>
            <person name="Drula E."/>
            <person name="Hughes K.W."/>
            <person name="Mata J.L."/>
            <person name="Ishikawa N.K."/>
            <person name="Vargas-Isla R."/>
            <person name="Ushijima S."/>
            <person name="Smith C.A."/>
            <person name="Ahrendt S."/>
            <person name="Andreopoulos W."/>
            <person name="He G."/>
            <person name="Labutti K."/>
            <person name="Lipzen A."/>
            <person name="Ng V."/>
            <person name="Sandor L."/>
            <person name="Barry K."/>
            <person name="Martinez A.T."/>
            <person name="Xiao Y."/>
            <person name="Gibbons J.G."/>
            <person name="Terashima K."/>
            <person name="Hibbett D.S."/>
            <person name="Grigoriev I.V."/>
        </authorList>
    </citation>
    <scope>NUCLEOTIDE SEQUENCE</scope>
    <source>
        <strain evidence="3">TFB9207</strain>
    </source>
</reference>
<feature type="region of interest" description="Disordered" evidence="1">
    <location>
        <begin position="187"/>
        <end position="210"/>
    </location>
</feature>
<keyword evidence="4" id="KW-1185">Reference proteome</keyword>
<sequence>MTRSTTSRLLAILLVATSISSGVFAAPTLARQCSLSVRQTPEFAGTPLQHRRDEHVDDLFRRNGADTVVSEESDGAHSALKDPEVFVSVDYEQRVELSKRGGPVPNKPREGLSDAELGKIMIQQKAVADRLEEIEQGIKTGDLPMAFCEELNNLSKIIEGAIRRIQRSYPEGRMEVISKNHKKCSDLLNEASSSSPAGQYAPPSPTPGSW</sequence>
<protein>
    <recommendedName>
        <fullName evidence="5">Secreted protein</fullName>
    </recommendedName>
</protein>
<evidence type="ECO:0000313" key="4">
    <source>
        <dbReference type="Proteomes" id="UP001163846"/>
    </source>
</evidence>
<name>A0AA38P690_9AGAR</name>
<dbReference type="Proteomes" id="UP001163846">
    <property type="component" value="Unassembled WGS sequence"/>
</dbReference>
<proteinExistence type="predicted"/>
<gene>
    <name evidence="3" type="ORF">F5878DRAFT_243377</name>
</gene>
<dbReference type="AlphaFoldDB" id="A0AA38P690"/>
<evidence type="ECO:0008006" key="5">
    <source>
        <dbReference type="Google" id="ProtNLM"/>
    </source>
</evidence>
<feature type="signal peptide" evidence="2">
    <location>
        <begin position="1"/>
        <end position="25"/>
    </location>
</feature>
<feature type="chain" id="PRO_5041313920" description="Secreted protein" evidence="2">
    <location>
        <begin position="26"/>
        <end position="210"/>
    </location>
</feature>
<evidence type="ECO:0000313" key="3">
    <source>
        <dbReference type="EMBL" id="KAJ3836841.1"/>
    </source>
</evidence>
<organism evidence="3 4">
    <name type="scientific">Lentinula raphanica</name>
    <dbReference type="NCBI Taxonomy" id="153919"/>
    <lineage>
        <taxon>Eukaryota</taxon>
        <taxon>Fungi</taxon>
        <taxon>Dikarya</taxon>
        <taxon>Basidiomycota</taxon>
        <taxon>Agaricomycotina</taxon>
        <taxon>Agaricomycetes</taxon>
        <taxon>Agaricomycetidae</taxon>
        <taxon>Agaricales</taxon>
        <taxon>Marasmiineae</taxon>
        <taxon>Omphalotaceae</taxon>
        <taxon>Lentinula</taxon>
    </lineage>
</organism>